<dbReference type="PANTHER" id="PTHR21052">
    <property type="entry name" value="SPERMATOGENESIS ASSOCIATED 11-RELATED"/>
    <property type="match status" value="1"/>
</dbReference>
<gene>
    <name evidence="1" type="ORF">CTEN210_10338</name>
</gene>
<dbReference type="GO" id="GO:0006974">
    <property type="term" value="P:DNA damage response"/>
    <property type="evidence" value="ECO:0007669"/>
    <property type="project" value="InterPro"/>
</dbReference>
<dbReference type="Gene3D" id="2.60.120.590">
    <property type="entry name" value="Alpha-ketoglutarate-dependent dioxygenase AlkB-like"/>
    <property type="match status" value="1"/>
</dbReference>
<organism evidence="1 2">
    <name type="scientific">Chaetoceros tenuissimus</name>
    <dbReference type="NCBI Taxonomy" id="426638"/>
    <lineage>
        <taxon>Eukaryota</taxon>
        <taxon>Sar</taxon>
        <taxon>Stramenopiles</taxon>
        <taxon>Ochrophyta</taxon>
        <taxon>Bacillariophyta</taxon>
        <taxon>Coscinodiscophyceae</taxon>
        <taxon>Chaetocerotophycidae</taxon>
        <taxon>Chaetocerotales</taxon>
        <taxon>Chaetocerotaceae</taxon>
        <taxon>Chaetoceros</taxon>
    </lineage>
</organism>
<dbReference type="PANTHER" id="PTHR21052:SF0">
    <property type="entry name" value="ALPHA-KETOGLUTARATE-DEPENDENT DIOXYGENASE ALKB HOMOLOG 7, MITOCHONDRIAL"/>
    <property type="match status" value="1"/>
</dbReference>
<accession>A0AAD3CX56</accession>
<comment type="caution">
    <text evidence="1">The sequence shown here is derived from an EMBL/GenBank/DDBJ whole genome shotgun (WGS) entry which is preliminary data.</text>
</comment>
<dbReference type="EMBL" id="BLLK01000047">
    <property type="protein sequence ID" value="GFH53862.1"/>
    <property type="molecule type" value="Genomic_DNA"/>
</dbReference>
<keyword evidence="2" id="KW-1185">Reference proteome</keyword>
<dbReference type="InterPro" id="IPR032870">
    <property type="entry name" value="ALKBH7-like"/>
</dbReference>
<dbReference type="GO" id="GO:0005759">
    <property type="term" value="C:mitochondrial matrix"/>
    <property type="evidence" value="ECO:0007669"/>
    <property type="project" value="TreeGrafter"/>
</dbReference>
<evidence type="ECO:0008006" key="3">
    <source>
        <dbReference type="Google" id="ProtNLM"/>
    </source>
</evidence>
<dbReference type="Proteomes" id="UP001054902">
    <property type="component" value="Unassembled WGS sequence"/>
</dbReference>
<dbReference type="AlphaFoldDB" id="A0AAD3CX56"/>
<reference evidence="1 2" key="1">
    <citation type="journal article" date="2021" name="Sci. Rep.">
        <title>The genome of the diatom Chaetoceros tenuissimus carries an ancient integrated fragment of an extant virus.</title>
        <authorList>
            <person name="Hongo Y."/>
            <person name="Kimura K."/>
            <person name="Takaki Y."/>
            <person name="Yoshida Y."/>
            <person name="Baba S."/>
            <person name="Kobayashi G."/>
            <person name="Nagasaki K."/>
            <person name="Hano T."/>
            <person name="Tomaru Y."/>
        </authorList>
    </citation>
    <scope>NUCLEOTIDE SEQUENCE [LARGE SCALE GENOMIC DNA]</scope>
    <source>
        <strain evidence="1 2">NIES-3715</strain>
    </source>
</reference>
<proteinExistence type="predicted"/>
<dbReference type="InterPro" id="IPR037151">
    <property type="entry name" value="AlkB-like_sf"/>
</dbReference>
<protein>
    <recommendedName>
        <fullName evidence="3">Alpha-ketoglutarate-dependent dioxygenase AlkB-like domain-containing protein</fullName>
    </recommendedName>
</protein>
<evidence type="ECO:0000313" key="1">
    <source>
        <dbReference type="EMBL" id="GFH53862.1"/>
    </source>
</evidence>
<name>A0AAD3CX56_9STRA</name>
<evidence type="ECO:0000313" key="2">
    <source>
        <dbReference type="Proteomes" id="UP001054902"/>
    </source>
</evidence>
<dbReference type="GO" id="GO:0006631">
    <property type="term" value="P:fatty acid metabolic process"/>
    <property type="evidence" value="ECO:0007669"/>
    <property type="project" value="TreeGrafter"/>
</dbReference>
<dbReference type="SUPFAM" id="SSF51197">
    <property type="entry name" value="Clavaminate synthase-like"/>
    <property type="match status" value="1"/>
</dbReference>
<sequence>MRCLRLMNFEKRREVGQLKLYFSSRAKCVPSDLIEPITEFASPACSHVDASFAPNENIKLPSKHLDPKDFAFHPYSALVYTDFVSPKQASALENDILKRMRRKRFEKGHWDAVITNYKEIELPIYNSPTDEMAWNNIHESHPVEMTHEKANQEQVNPMFQLSKDSISAIERVRRHIVQSHFFPSKEQQDNEKILKYLNCHAIHLKKDGMLTAHVDSIKFSGDIVAGLSLKSASIMRLRPASASELARRDGEEEHGDTLDQTEAGSKAMIGCGHVDLYLPPYSLYILSGVSRYFYTHEILPSGATFQLQDESNQEDSSIKVEREDRISVIFRDEK</sequence>